<reference evidence="4" key="1">
    <citation type="submission" date="2016-06" db="UniProtKB">
        <authorList>
            <consortium name="WormBaseParasite"/>
        </authorList>
    </citation>
    <scope>IDENTIFICATION</scope>
</reference>
<sequence length="78" mass="8828">MKAGKWNIWPSHESKTCVVAAIMKWIHFQHDDTHFANAPSFIPSFRGHIPSPSDDGGRRRRSLNDDVGFHLSARQSEG</sequence>
<gene>
    <name evidence="2" type="ORF">SBAD_LOCUS5212</name>
</gene>
<dbReference type="EMBL" id="UZAM01008831">
    <property type="protein sequence ID" value="VDP06600.1"/>
    <property type="molecule type" value="Genomic_DNA"/>
</dbReference>
<dbReference type="Proteomes" id="UP000270296">
    <property type="component" value="Unassembled WGS sequence"/>
</dbReference>
<evidence type="ECO:0000313" key="3">
    <source>
        <dbReference type="Proteomes" id="UP000270296"/>
    </source>
</evidence>
<organism evidence="4">
    <name type="scientific">Soboliphyme baturini</name>
    <dbReference type="NCBI Taxonomy" id="241478"/>
    <lineage>
        <taxon>Eukaryota</taxon>
        <taxon>Metazoa</taxon>
        <taxon>Ecdysozoa</taxon>
        <taxon>Nematoda</taxon>
        <taxon>Enoplea</taxon>
        <taxon>Dorylaimia</taxon>
        <taxon>Dioctophymatida</taxon>
        <taxon>Dioctophymatoidea</taxon>
        <taxon>Soboliphymatidae</taxon>
        <taxon>Soboliphyme</taxon>
    </lineage>
</organism>
<proteinExistence type="predicted"/>
<evidence type="ECO:0000313" key="2">
    <source>
        <dbReference type="EMBL" id="VDP06600.1"/>
    </source>
</evidence>
<dbReference type="WBParaSite" id="SBAD_0000542401-mRNA-1">
    <property type="protein sequence ID" value="SBAD_0000542401-mRNA-1"/>
    <property type="gene ID" value="SBAD_0000542401"/>
</dbReference>
<evidence type="ECO:0000313" key="4">
    <source>
        <dbReference type="WBParaSite" id="SBAD_0000542401-mRNA-1"/>
    </source>
</evidence>
<protein>
    <submittedName>
        <fullName evidence="2 4">Uncharacterized protein</fullName>
    </submittedName>
</protein>
<name>A0A183INL6_9BILA</name>
<reference evidence="2 3" key="2">
    <citation type="submission" date="2018-11" db="EMBL/GenBank/DDBJ databases">
        <authorList>
            <consortium name="Pathogen Informatics"/>
        </authorList>
    </citation>
    <scope>NUCLEOTIDE SEQUENCE [LARGE SCALE GENOMIC DNA]</scope>
</reference>
<accession>A0A183INL6</accession>
<dbReference type="AlphaFoldDB" id="A0A183INL6"/>
<feature type="region of interest" description="Disordered" evidence="1">
    <location>
        <begin position="46"/>
        <end position="78"/>
    </location>
</feature>
<keyword evidence="3" id="KW-1185">Reference proteome</keyword>
<evidence type="ECO:0000256" key="1">
    <source>
        <dbReference type="SAM" id="MobiDB-lite"/>
    </source>
</evidence>